<dbReference type="InterPro" id="IPR015187">
    <property type="entry name" value="BRCA2_OB_1"/>
</dbReference>
<keyword evidence="5" id="KW-1185">Reference proteome</keyword>
<proteinExistence type="predicted"/>
<dbReference type="PANTHER" id="PTHR11289:SF0">
    <property type="entry name" value="BREAST CANCER TYPE 2 SUSCEPTIBILITY PROTEIN"/>
    <property type="match status" value="1"/>
</dbReference>
<dbReference type="Pfam" id="PF09169">
    <property type="entry name" value="BRCA-2_helical"/>
    <property type="match status" value="1"/>
</dbReference>
<name>A0A4S4LZU2_9AGAM</name>
<dbReference type="CDD" id="cd04493">
    <property type="entry name" value="BRCA2DBD_OB1"/>
    <property type="match status" value="1"/>
</dbReference>
<accession>A0A4S4LZU2</accession>
<evidence type="ECO:0000259" key="2">
    <source>
        <dbReference type="Pfam" id="PF09103"/>
    </source>
</evidence>
<dbReference type="PANTHER" id="PTHR11289">
    <property type="entry name" value="BREAST CANCER TYPE 2 SUSCEPTIBILITY PROTEIN BRCA2"/>
    <property type="match status" value="1"/>
</dbReference>
<dbReference type="InterPro" id="IPR036315">
    <property type="entry name" value="BRCA2_hlx_sf"/>
</dbReference>
<dbReference type="SUPFAM" id="SSF50249">
    <property type="entry name" value="Nucleic acid-binding proteins"/>
    <property type="match status" value="2"/>
</dbReference>
<evidence type="ECO:0008006" key="6">
    <source>
        <dbReference type="Google" id="ProtNLM"/>
    </source>
</evidence>
<dbReference type="AlphaFoldDB" id="A0A4S4LZU2"/>
<evidence type="ECO:0000313" key="5">
    <source>
        <dbReference type="Proteomes" id="UP000310158"/>
    </source>
</evidence>
<feature type="domain" description="Breast cancer type 2 susceptibility protein helical" evidence="3">
    <location>
        <begin position="545"/>
        <end position="604"/>
    </location>
</feature>
<reference evidence="4 5" key="1">
    <citation type="submission" date="2019-02" db="EMBL/GenBank/DDBJ databases">
        <title>Genome sequencing of the rare red list fungi Bondarzewia mesenterica.</title>
        <authorList>
            <person name="Buettner E."/>
            <person name="Kellner H."/>
        </authorList>
    </citation>
    <scope>NUCLEOTIDE SEQUENCE [LARGE SCALE GENOMIC DNA]</scope>
    <source>
        <strain evidence="4 5">DSM 108281</strain>
    </source>
</reference>
<dbReference type="Gene3D" id="2.40.50.140">
    <property type="entry name" value="Nucleic acid-binding proteins"/>
    <property type="match status" value="2"/>
</dbReference>
<dbReference type="Proteomes" id="UP000310158">
    <property type="component" value="Unassembled WGS sequence"/>
</dbReference>
<feature type="region of interest" description="Disordered" evidence="1">
    <location>
        <begin position="28"/>
        <end position="70"/>
    </location>
</feature>
<feature type="compositionally biased region" description="Polar residues" evidence="1">
    <location>
        <begin position="48"/>
        <end position="63"/>
    </location>
</feature>
<feature type="domain" description="BRCA2 OB1" evidence="2">
    <location>
        <begin position="610"/>
        <end position="730"/>
    </location>
</feature>
<dbReference type="GO" id="GO:0000724">
    <property type="term" value="P:double-strand break repair via homologous recombination"/>
    <property type="evidence" value="ECO:0007669"/>
    <property type="project" value="InterPro"/>
</dbReference>
<gene>
    <name evidence="4" type="ORF">EW146_g2694</name>
</gene>
<dbReference type="SUPFAM" id="SSF81872">
    <property type="entry name" value="BRCA2 helical domain"/>
    <property type="match status" value="1"/>
</dbReference>
<dbReference type="OrthoDB" id="21095at2759"/>
<comment type="caution">
    <text evidence="4">The sequence shown here is derived from an EMBL/GenBank/DDBJ whole genome shotgun (WGS) entry which is preliminary data.</text>
</comment>
<dbReference type="GO" id="GO:0006355">
    <property type="term" value="P:regulation of DNA-templated transcription"/>
    <property type="evidence" value="ECO:0007669"/>
    <property type="project" value="TreeGrafter"/>
</dbReference>
<organism evidence="4 5">
    <name type="scientific">Bondarzewia mesenterica</name>
    <dbReference type="NCBI Taxonomy" id="1095465"/>
    <lineage>
        <taxon>Eukaryota</taxon>
        <taxon>Fungi</taxon>
        <taxon>Dikarya</taxon>
        <taxon>Basidiomycota</taxon>
        <taxon>Agaricomycotina</taxon>
        <taxon>Agaricomycetes</taxon>
        <taxon>Russulales</taxon>
        <taxon>Bondarzewiaceae</taxon>
        <taxon>Bondarzewia</taxon>
    </lineage>
</organism>
<sequence>MSSPTYDNQIEEPSQDDLNGFDEIEQRLTQSSQDRAPETRRATLVVGESSQDSDTRRYSSSPDDSLHRIPPLALTAFAPASSIHPVDPDPDNPFIATTYTHSGFTSALMSCSRRQPSPSSNENTLLVESSGVNAQRQSTAIPDASPSTNRLAGFASASRILSENHVELPSSSLEEPSEKDYSSWFSSTALSGPVGFASARHVEPHSTPQNPPPTVLFTTAAMKKFLAPSETALQEAEARMKRWEVEAEAADIPSLAEPPSPPRQVLGAVENSFVQGRVPDSPGPLTGFGRPPSSGFRPPFQTPSGADIKGKGFVKPFKSPLLRDTAVPLKAPVFAPSPLNPNRSRTMAAAAEDKTVFTSARGFRPLIPSTPKGNVVAGPSSLATPVRQAAFSTPPRPMAVSLRAGQSGKKKFVSPFKPGMRPGEPGRAKLGEKYEQGRAAAVASLVVVSGSIRSKEKGSARMKVFNLKPPPNRQTLASSGLSPEAYSKEELTAKGINVAELSQITPEMAIYYSFYSALNDLFISEHGSPIPENALGPGAALNELKKIGCTLATKAWVDNHWGLILWKLAGMACLDPAREGEGEGKRWCWGEVMRQLRYRYEKELNGGQRPAFRLVTTQDSPAACPMILCVSNIFWSKGGIGDDEEPIIPHPELEVTDGWYKLRAQVDGPLARAVRKGSICVGRKIAVAGAKLSTGKSEPCEVLDAYNSCHLILSGNSSHLAPWHAKLGFQPSPPVATLNSLTPDGGAVQLMDLTVVKTYPIAFIEFYVDEDGRKRRKGPRKEKEEAQIQDQWQKRRDHEEARLRTDFFDKLEIYESWVDRLERKVSARFEPSEDETMPSHIENIFDILDTGKNFNDVTKSITFRDAYYLAKFTRERIEKERETMVEDIERDLKHVCPPRDVRGFRVLFMKDACASRKPAHLIAEVTVWDVLDLQFDEGRKPGHFTEGERFFVSLSRVL</sequence>
<evidence type="ECO:0000259" key="3">
    <source>
        <dbReference type="Pfam" id="PF09169"/>
    </source>
</evidence>
<evidence type="ECO:0000313" key="4">
    <source>
        <dbReference type="EMBL" id="THH18249.1"/>
    </source>
</evidence>
<protein>
    <recommendedName>
        <fullName evidence="6">BRCA2 OB1 domain-containing protein</fullName>
    </recommendedName>
</protein>
<dbReference type="Pfam" id="PF09103">
    <property type="entry name" value="BRCA-2_OB1"/>
    <property type="match status" value="1"/>
</dbReference>
<feature type="region of interest" description="Disordered" evidence="1">
    <location>
        <begin position="129"/>
        <end position="148"/>
    </location>
</feature>
<dbReference type="InterPro" id="IPR012340">
    <property type="entry name" value="NA-bd_OB-fold"/>
</dbReference>
<dbReference type="InterPro" id="IPR015252">
    <property type="entry name" value="BRCA2_hlx"/>
</dbReference>
<feature type="region of interest" description="Disordered" evidence="1">
    <location>
        <begin position="774"/>
        <end position="795"/>
    </location>
</feature>
<dbReference type="EMBL" id="SGPL01000081">
    <property type="protein sequence ID" value="THH18249.1"/>
    <property type="molecule type" value="Genomic_DNA"/>
</dbReference>
<dbReference type="InterPro" id="IPR015525">
    <property type="entry name" value="BRCA2"/>
</dbReference>
<evidence type="ECO:0000256" key="1">
    <source>
        <dbReference type="SAM" id="MobiDB-lite"/>
    </source>
</evidence>
<feature type="region of interest" description="Disordered" evidence="1">
    <location>
        <begin position="276"/>
        <end position="296"/>
    </location>
</feature>
<feature type="compositionally biased region" description="Basic and acidic residues" evidence="1">
    <location>
        <begin position="781"/>
        <end position="795"/>
    </location>
</feature>